<keyword evidence="1" id="KW-1133">Transmembrane helix</keyword>
<dbReference type="Proteomes" id="UP001152320">
    <property type="component" value="Chromosome 6"/>
</dbReference>
<feature type="transmembrane region" description="Helical" evidence="1">
    <location>
        <begin position="222"/>
        <end position="241"/>
    </location>
</feature>
<organism evidence="2 3">
    <name type="scientific">Holothuria leucospilota</name>
    <name type="common">Black long sea cucumber</name>
    <name type="synonym">Mertensiothuria leucospilota</name>
    <dbReference type="NCBI Taxonomy" id="206669"/>
    <lineage>
        <taxon>Eukaryota</taxon>
        <taxon>Metazoa</taxon>
        <taxon>Echinodermata</taxon>
        <taxon>Eleutherozoa</taxon>
        <taxon>Echinozoa</taxon>
        <taxon>Holothuroidea</taxon>
        <taxon>Aspidochirotacea</taxon>
        <taxon>Aspidochirotida</taxon>
        <taxon>Holothuriidae</taxon>
        <taxon>Holothuria</taxon>
    </lineage>
</organism>
<keyword evidence="1" id="KW-0472">Membrane</keyword>
<dbReference type="Gene3D" id="3.90.1720.10">
    <property type="entry name" value="endopeptidase domain like (from Nostoc punctiforme)"/>
    <property type="match status" value="1"/>
</dbReference>
<feature type="transmembrane region" description="Helical" evidence="1">
    <location>
        <begin position="180"/>
        <end position="201"/>
    </location>
</feature>
<gene>
    <name evidence="2" type="ORF">HOLleu_15430</name>
</gene>
<name>A0A9Q1HCG9_HOLLE</name>
<evidence type="ECO:0008006" key="4">
    <source>
        <dbReference type="Google" id="ProtNLM"/>
    </source>
</evidence>
<keyword evidence="3" id="KW-1185">Reference proteome</keyword>
<feature type="transmembrane region" description="Helical" evidence="1">
    <location>
        <begin position="300"/>
        <end position="325"/>
    </location>
</feature>
<accession>A0A9Q1HCG9</accession>
<evidence type="ECO:0000313" key="3">
    <source>
        <dbReference type="Proteomes" id="UP001152320"/>
    </source>
</evidence>
<feature type="transmembrane region" description="Helical" evidence="1">
    <location>
        <begin position="247"/>
        <end position="264"/>
    </location>
</feature>
<dbReference type="EMBL" id="JAIZAY010000006">
    <property type="protein sequence ID" value="KAJ8040965.1"/>
    <property type="molecule type" value="Genomic_DNA"/>
</dbReference>
<comment type="caution">
    <text evidence="2">The sequence shown here is derived from an EMBL/GenBank/DDBJ whole genome shotgun (WGS) entry which is preliminary data.</text>
</comment>
<reference evidence="2" key="1">
    <citation type="submission" date="2021-10" db="EMBL/GenBank/DDBJ databases">
        <title>Tropical sea cucumber genome reveals ecological adaptation and Cuvierian tubules defense mechanism.</title>
        <authorList>
            <person name="Chen T."/>
        </authorList>
    </citation>
    <scope>NUCLEOTIDE SEQUENCE</scope>
    <source>
        <strain evidence="2">Nanhai2018</strain>
        <tissue evidence="2">Muscle</tissue>
    </source>
</reference>
<dbReference type="AlphaFoldDB" id="A0A9Q1HCG9"/>
<proteinExistence type="predicted"/>
<feature type="transmembrane region" description="Helical" evidence="1">
    <location>
        <begin position="276"/>
        <end position="294"/>
    </location>
</feature>
<dbReference type="OrthoDB" id="6156857at2759"/>
<keyword evidence="1" id="KW-0812">Transmembrane</keyword>
<protein>
    <recommendedName>
        <fullName evidence="4">LRAT domain-containing protein</fullName>
    </recommendedName>
</protein>
<evidence type="ECO:0000256" key="1">
    <source>
        <dbReference type="SAM" id="Phobius"/>
    </source>
</evidence>
<sequence length="494" mass="55229">MADSKHSFMDSLLLTPIGSVTRIDREDYGFIDFWLSPGDRIYWQRPYAMIHASIVLATNQAKRKICVFERTKDNGFCGVDVNVVSLDEQAGQLYRCNDDDEAVPLSKRLRIMLTKLGDKGYNLFGKNCQNLVTECSLNQTESFQSKWFGVNLVMQAIKGFGMRAASAEMVEALFGGAEKVGVITIVALQATFFLMEFYSAYEKLKNGNISWKHFVELVIRQFSMAMFSCVGSAVGGSLVGYLAVKPIVAVVLGVFTAHIASMLLDWVEVDNVLTAYLGWMAGGILGFMGGFLASGWVLETLLACLLGFGGLLIGHGFGYVASWLFNVDGADSRIVNDLSELKMGDHITKYDWYMHPNCHAIFIKTLPDNKMKVIGNSFREGVSEQILTFTKGEVYRYEYHPLACYKDDEVVRNATSKIGEPNKSWTKCDCKAFAKECKCRNIRDTHTVCPSSNMIDWDALFAKIISEPGLPDDKIARIEYKLQMLVQRVSPIHT</sequence>
<evidence type="ECO:0000313" key="2">
    <source>
        <dbReference type="EMBL" id="KAJ8040965.1"/>
    </source>
</evidence>